<name>A0ACC3T601_LIPKO</name>
<organism evidence="1 2">
    <name type="scientific">Lipomyces kononenkoae</name>
    <name type="common">Yeast</name>
    <dbReference type="NCBI Taxonomy" id="34357"/>
    <lineage>
        <taxon>Eukaryota</taxon>
        <taxon>Fungi</taxon>
        <taxon>Dikarya</taxon>
        <taxon>Ascomycota</taxon>
        <taxon>Saccharomycotina</taxon>
        <taxon>Lipomycetes</taxon>
        <taxon>Lipomycetales</taxon>
        <taxon>Lipomycetaceae</taxon>
        <taxon>Lipomyces</taxon>
    </lineage>
</organism>
<protein>
    <submittedName>
        <fullName evidence="1">Uncharacterized protein</fullName>
    </submittedName>
</protein>
<sequence>MVRYTPLSLSLLVLYFTIATVTGAPAPFYPVVNVDGGSSGAETVQVTQIDPLTMPTTSAWGESAVSASCYAFSTKTVERTITLNQAITITSTTGVTSVTTDYQTLTVTEYYTITSAEEQKPSTTLLPQKPTTVTEYKTLTTYPTISVSSSLTVTPSPSTLQISTVTVTVAPSPATITETIRLTSLRDDKLTVTDTQYLTVTPESTISKPAKSDQATPSVSEESTTADVTHYSYQSPAIVTIVQTVNAEVSSGVVTTPSYAASSSFEPSPPMSSTTTSSSPSLSSSLSSEAVAAQSESTTVLMTNSGIAGSPSVVKSSEADRTITVTQPAQTYTLIIDRSVIVTDGYTTYVTEYHTLSPSVSTTLSSRLIETTSIPASSSSPRTSTRDGTDSPKLSSPSSRIPFWSNTTTATTTTVSSVMPIATITGIMSTQFLSTATTMQAHSAGNWTFFS</sequence>
<reference evidence="2" key="1">
    <citation type="journal article" date="2024" name="Front. Bioeng. Biotechnol.">
        <title>Genome-scale model development and genomic sequencing of the oleaginous clade Lipomyces.</title>
        <authorList>
            <person name="Czajka J.J."/>
            <person name="Han Y."/>
            <person name="Kim J."/>
            <person name="Mondo S.J."/>
            <person name="Hofstad B.A."/>
            <person name="Robles A."/>
            <person name="Haridas S."/>
            <person name="Riley R."/>
            <person name="LaButti K."/>
            <person name="Pangilinan J."/>
            <person name="Andreopoulos W."/>
            <person name="Lipzen A."/>
            <person name="Yan J."/>
            <person name="Wang M."/>
            <person name="Ng V."/>
            <person name="Grigoriev I.V."/>
            <person name="Spatafora J.W."/>
            <person name="Magnuson J.K."/>
            <person name="Baker S.E."/>
            <person name="Pomraning K.R."/>
        </authorList>
    </citation>
    <scope>NUCLEOTIDE SEQUENCE [LARGE SCALE GENOMIC DNA]</scope>
    <source>
        <strain evidence="2">CBS 7786</strain>
    </source>
</reference>
<evidence type="ECO:0000313" key="1">
    <source>
        <dbReference type="EMBL" id="KAK9239397.1"/>
    </source>
</evidence>
<gene>
    <name evidence="1" type="ORF">V1525DRAFT_50698</name>
</gene>
<proteinExistence type="predicted"/>
<dbReference type="EMBL" id="MU971347">
    <property type="protein sequence ID" value="KAK9239397.1"/>
    <property type="molecule type" value="Genomic_DNA"/>
</dbReference>
<dbReference type="Proteomes" id="UP001433508">
    <property type="component" value="Unassembled WGS sequence"/>
</dbReference>
<comment type="caution">
    <text evidence="1">The sequence shown here is derived from an EMBL/GenBank/DDBJ whole genome shotgun (WGS) entry which is preliminary data.</text>
</comment>
<keyword evidence="2" id="KW-1185">Reference proteome</keyword>
<accession>A0ACC3T601</accession>
<evidence type="ECO:0000313" key="2">
    <source>
        <dbReference type="Proteomes" id="UP001433508"/>
    </source>
</evidence>